<dbReference type="CDD" id="cd02440">
    <property type="entry name" value="AdoMet_MTases"/>
    <property type="match status" value="1"/>
</dbReference>
<dbReference type="PANTHER" id="PTHR43591">
    <property type="entry name" value="METHYLTRANSFERASE"/>
    <property type="match status" value="1"/>
</dbReference>
<dbReference type="AlphaFoldDB" id="A0A369JGW0"/>
<proteinExistence type="predicted"/>
<gene>
    <name evidence="1" type="primary">LAE1</name>
    <name evidence="1" type="ORF">Hypma_011657</name>
</gene>
<dbReference type="Proteomes" id="UP000076154">
    <property type="component" value="Unassembled WGS sequence"/>
</dbReference>
<dbReference type="EMBL" id="LUEZ02000055">
    <property type="protein sequence ID" value="RDB21118.1"/>
    <property type="molecule type" value="Genomic_DNA"/>
</dbReference>
<dbReference type="OrthoDB" id="2013972at2759"/>
<dbReference type="Gene3D" id="3.40.50.150">
    <property type="entry name" value="Vaccinia Virus protein VP39"/>
    <property type="match status" value="1"/>
</dbReference>
<evidence type="ECO:0000313" key="1">
    <source>
        <dbReference type="EMBL" id="RDB21118.1"/>
    </source>
</evidence>
<name>A0A369JGW0_HYPMA</name>
<reference evidence="1" key="1">
    <citation type="submission" date="2018-04" db="EMBL/GenBank/DDBJ databases">
        <title>Whole genome sequencing of Hypsizygus marmoreus.</title>
        <authorList>
            <person name="Choi I.-G."/>
            <person name="Min B."/>
            <person name="Kim J.-G."/>
            <person name="Kim S."/>
            <person name="Oh Y.-L."/>
            <person name="Kong W.-S."/>
            <person name="Park H."/>
            <person name="Jeong J."/>
            <person name="Song E.-S."/>
        </authorList>
    </citation>
    <scope>NUCLEOTIDE SEQUENCE [LARGE SCALE GENOMIC DNA]</scope>
    <source>
        <strain evidence="1">51987-8</strain>
    </source>
</reference>
<dbReference type="Pfam" id="PF13489">
    <property type="entry name" value="Methyltransf_23"/>
    <property type="match status" value="1"/>
</dbReference>
<dbReference type="InterPro" id="IPR029063">
    <property type="entry name" value="SAM-dependent_MTases_sf"/>
</dbReference>
<comment type="caution">
    <text evidence="1">The sequence shown here is derived from an EMBL/GenBank/DDBJ whole genome shotgun (WGS) entry which is preliminary data.</text>
</comment>
<dbReference type="GO" id="GO:0008168">
    <property type="term" value="F:methyltransferase activity"/>
    <property type="evidence" value="ECO:0007669"/>
    <property type="project" value="TreeGrafter"/>
</dbReference>
<accession>A0A369JGW0</accession>
<evidence type="ECO:0000313" key="2">
    <source>
        <dbReference type="Proteomes" id="UP000076154"/>
    </source>
</evidence>
<dbReference type="STRING" id="39966.A0A369JGW0"/>
<dbReference type="SUPFAM" id="SSF53335">
    <property type="entry name" value="S-adenosyl-L-methionine-dependent methyltransferases"/>
    <property type="match status" value="1"/>
</dbReference>
<keyword evidence="2" id="KW-1185">Reference proteome</keyword>
<dbReference type="InParanoid" id="A0A369JGW0"/>
<protein>
    <submittedName>
        <fullName evidence="1">Secondary metabolism regulator LAE1</fullName>
    </submittedName>
</protein>
<sequence length="317" mass="35658">MSPNILEPDISYIGDDDSEFFRTVHGRSLNALNSRYMLPVDQDEVKRSELHHRLLQFVFNGRNYIGPVKEALQFGQRRRVLDLGTGGGFWAISMADDFPRAEVIGIDLAPIQPRTVPPNCTFELCDLDQGSIPYPDSHFDFIHARSMHTGIHDYPRFLQEIGRLLRPGGLFLLVEPDLIPIADGKPATQHPHGTGPRGWFTLWETYRACLKIQGIDVTVPQRLAELLAEAGVFERIVLQDGNIPVGFWPDDPHLLTAGQLQWMDYELFLPALKPLFLSSGIAEAKVNRIIADAQQDLYYPSLSTSAQLHIVYGSKCL</sequence>
<organism evidence="1 2">
    <name type="scientific">Hypsizygus marmoreus</name>
    <name type="common">White beech mushroom</name>
    <name type="synonym">Agaricus marmoreus</name>
    <dbReference type="NCBI Taxonomy" id="39966"/>
    <lineage>
        <taxon>Eukaryota</taxon>
        <taxon>Fungi</taxon>
        <taxon>Dikarya</taxon>
        <taxon>Basidiomycota</taxon>
        <taxon>Agaricomycotina</taxon>
        <taxon>Agaricomycetes</taxon>
        <taxon>Agaricomycetidae</taxon>
        <taxon>Agaricales</taxon>
        <taxon>Tricholomatineae</taxon>
        <taxon>Lyophyllaceae</taxon>
        <taxon>Hypsizygus</taxon>
    </lineage>
</organism>
<dbReference type="PANTHER" id="PTHR43591:SF24">
    <property type="entry name" value="2-METHOXY-6-POLYPRENYL-1,4-BENZOQUINOL METHYLASE, MITOCHONDRIAL"/>
    <property type="match status" value="1"/>
</dbReference>